<organism evidence="1 2">
    <name type="scientific">Chryseobacterium salivictor</name>
    <dbReference type="NCBI Taxonomy" id="2547600"/>
    <lineage>
        <taxon>Bacteria</taxon>
        <taxon>Pseudomonadati</taxon>
        <taxon>Bacteroidota</taxon>
        <taxon>Flavobacteriia</taxon>
        <taxon>Flavobacteriales</taxon>
        <taxon>Weeksellaceae</taxon>
        <taxon>Chryseobacterium group</taxon>
        <taxon>Chryseobacterium</taxon>
    </lineage>
</organism>
<proteinExistence type="predicted"/>
<name>A0A4P6ZJ28_9FLAO</name>
<dbReference type="InterPro" id="IPR029044">
    <property type="entry name" value="Nucleotide-diphossugar_trans"/>
</dbReference>
<dbReference type="AlphaFoldDB" id="A0A4P6ZJ28"/>
<sequence length="323" mass="38109">MDKLPYLVDVPVLLVFFVRPDTLQQVFDQIKKARPSKLYLCQDGPRSNRSDDIENINKCRKIVENIDWECEVHKDFAEVNYGCDPNIYRAINWIFQSEERMIFLEDDSVPALSYFAFCKQMLDKYNDDKRISIISSFNLAEKWNVPSDYFFTQAATLSGCWGTWRRVWEERDETLGFTDDEYFKKLFHGFYNQGHLAYKDFSDFKLRNREFKEQDKITSFEVLIGSARLLNSSLAVMPSKNMNCNIGMTSNATHGTANLSHLNRKLQKIFYMKVYEVPENLNHPRYMIPDMAYSKKVADIIGAKRYISTLRKIEMKLRRLIFK</sequence>
<dbReference type="SUPFAM" id="SSF53448">
    <property type="entry name" value="Nucleotide-diphospho-sugar transferases"/>
    <property type="match status" value="1"/>
</dbReference>
<evidence type="ECO:0000313" key="2">
    <source>
        <dbReference type="Proteomes" id="UP000294419"/>
    </source>
</evidence>
<dbReference type="OrthoDB" id="9785375at2"/>
<dbReference type="Gene3D" id="3.90.550.10">
    <property type="entry name" value="Spore Coat Polysaccharide Biosynthesis Protein SpsA, Chain A"/>
    <property type="match status" value="1"/>
</dbReference>
<dbReference type="Proteomes" id="UP000294419">
    <property type="component" value="Chromosome"/>
</dbReference>
<protein>
    <recommendedName>
        <fullName evidence="3">GNT-I family protein</fullName>
    </recommendedName>
</protein>
<evidence type="ECO:0008006" key="3">
    <source>
        <dbReference type="Google" id="ProtNLM"/>
    </source>
</evidence>
<dbReference type="RefSeq" id="WP_133440986.1">
    <property type="nucleotide sequence ID" value="NZ_CP037954.1"/>
</dbReference>
<reference evidence="1 2" key="1">
    <citation type="submission" date="2019-03" db="EMBL/GenBank/DDBJ databases">
        <authorList>
            <person name="Kim H."/>
            <person name="Yu S.-M."/>
        </authorList>
    </citation>
    <scope>NUCLEOTIDE SEQUENCE [LARGE SCALE GENOMIC DNA]</scope>
    <source>
        <strain evidence="1 2">NBC122</strain>
    </source>
</reference>
<dbReference type="KEGG" id="csal:NBC122_02878"/>
<evidence type="ECO:0000313" key="1">
    <source>
        <dbReference type="EMBL" id="QBO59678.1"/>
    </source>
</evidence>
<gene>
    <name evidence="1" type="ORF">NBC122_02878</name>
</gene>
<dbReference type="EMBL" id="CP037954">
    <property type="protein sequence ID" value="QBO59678.1"/>
    <property type="molecule type" value="Genomic_DNA"/>
</dbReference>
<keyword evidence="2" id="KW-1185">Reference proteome</keyword>
<accession>A0A4P6ZJ28</accession>